<evidence type="ECO:0000313" key="3">
    <source>
        <dbReference type="Proteomes" id="UP001183607"/>
    </source>
</evidence>
<comment type="caution">
    <text evidence="2">The sequence shown here is derived from an EMBL/GenBank/DDBJ whole genome shotgun (WGS) entry which is preliminary data.</text>
</comment>
<protein>
    <recommendedName>
        <fullName evidence="4">MFS transporter</fullName>
    </recommendedName>
</protein>
<evidence type="ECO:0000256" key="1">
    <source>
        <dbReference type="SAM" id="MobiDB-lite"/>
    </source>
</evidence>
<dbReference type="AlphaFoldDB" id="A0ABD5E438"/>
<gene>
    <name evidence="2" type="ORF">RM574_11960</name>
</gene>
<dbReference type="EMBL" id="JAVRER010000014">
    <property type="protein sequence ID" value="MDT0416206.1"/>
    <property type="molecule type" value="Genomic_DNA"/>
</dbReference>
<proteinExistence type="predicted"/>
<dbReference type="SUPFAM" id="SSF103473">
    <property type="entry name" value="MFS general substrate transporter"/>
    <property type="match status" value="1"/>
</dbReference>
<evidence type="ECO:0000313" key="2">
    <source>
        <dbReference type="EMBL" id="MDT0416206.1"/>
    </source>
</evidence>
<organism evidence="2 3">
    <name type="scientific">Streptomyces evansiae</name>
    <dbReference type="NCBI Taxonomy" id="3075535"/>
    <lineage>
        <taxon>Bacteria</taxon>
        <taxon>Bacillati</taxon>
        <taxon>Actinomycetota</taxon>
        <taxon>Actinomycetes</taxon>
        <taxon>Kitasatosporales</taxon>
        <taxon>Streptomycetaceae</taxon>
        <taxon>Streptomyces</taxon>
    </lineage>
</organism>
<name>A0ABD5E438_9ACTN</name>
<feature type="region of interest" description="Disordered" evidence="1">
    <location>
        <begin position="116"/>
        <end position="137"/>
    </location>
</feature>
<dbReference type="InterPro" id="IPR036259">
    <property type="entry name" value="MFS_trans_sf"/>
</dbReference>
<reference evidence="3" key="1">
    <citation type="submission" date="2023-07" db="EMBL/GenBank/DDBJ databases">
        <title>30 novel species of actinomycetes from the DSMZ collection.</title>
        <authorList>
            <person name="Nouioui I."/>
        </authorList>
    </citation>
    <scope>NUCLEOTIDE SEQUENCE [LARGE SCALE GENOMIC DNA]</scope>
    <source>
        <strain evidence="3">DSM 41982</strain>
    </source>
</reference>
<dbReference type="RefSeq" id="WP_311677004.1">
    <property type="nucleotide sequence ID" value="NZ_JAVRER010000014.1"/>
</dbReference>
<evidence type="ECO:0008006" key="4">
    <source>
        <dbReference type="Google" id="ProtNLM"/>
    </source>
</evidence>
<sequence>MRRAGVVLVPASLCFALSEHAWTAVLVLLLAGAARMLAEMLLGSESWEIGFLLAPPDRQGQCQGFHGAGTAVARSAGPLLLTALVLGLGMRGRLALAALFLGTGLATGPAVRHAAVRGESRSVPGPALSAPPAPDTA</sequence>
<accession>A0ABD5E438</accession>
<dbReference type="Proteomes" id="UP001183607">
    <property type="component" value="Unassembled WGS sequence"/>
</dbReference>